<evidence type="ECO:0000256" key="4">
    <source>
        <dbReference type="PROSITE-ProRule" id="PRU00335"/>
    </source>
</evidence>
<keyword evidence="3" id="KW-0804">Transcription</keyword>
<dbReference type="PRINTS" id="PR00455">
    <property type="entry name" value="HTHTETR"/>
</dbReference>
<dbReference type="Pfam" id="PF21597">
    <property type="entry name" value="TetR_C_43"/>
    <property type="match status" value="1"/>
</dbReference>
<dbReference type="PROSITE" id="PS50977">
    <property type="entry name" value="HTH_TETR_2"/>
    <property type="match status" value="1"/>
</dbReference>
<dbReference type="EMBL" id="AP022582">
    <property type="protein sequence ID" value="BBY01167.1"/>
    <property type="molecule type" value="Genomic_DNA"/>
</dbReference>
<dbReference type="Pfam" id="PF00440">
    <property type="entry name" value="TetR_N"/>
    <property type="match status" value="1"/>
</dbReference>
<name>A0A7I7NWW8_9MYCO</name>
<dbReference type="InterPro" id="IPR049445">
    <property type="entry name" value="TetR_SbtR-like_C"/>
</dbReference>
<feature type="DNA-binding region" description="H-T-H motif" evidence="4">
    <location>
        <begin position="41"/>
        <end position="60"/>
    </location>
</feature>
<evidence type="ECO:0000313" key="6">
    <source>
        <dbReference type="EMBL" id="BBY01167.1"/>
    </source>
</evidence>
<dbReference type="SUPFAM" id="SSF46689">
    <property type="entry name" value="Homeodomain-like"/>
    <property type="match status" value="1"/>
</dbReference>
<dbReference type="PANTHER" id="PTHR30055:SF234">
    <property type="entry name" value="HTH-TYPE TRANSCRIPTIONAL REGULATOR BETI"/>
    <property type="match status" value="1"/>
</dbReference>
<dbReference type="InterPro" id="IPR050109">
    <property type="entry name" value="HTH-type_TetR-like_transc_reg"/>
</dbReference>
<proteinExistence type="predicted"/>
<dbReference type="InterPro" id="IPR001647">
    <property type="entry name" value="HTH_TetR"/>
</dbReference>
<keyword evidence="7" id="KW-1185">Reference proteome</keyword>
<dbReference type="AlphaFoldDB" id="A0A7I7NWW8"/>
<reference evidence="6 7" key="1">
    <citation type="journal article" date="2019" name="Emerg. Microbes Infect.">
        <title>Comprehensive subspecies identification of 175 nontuberculous mycobacteria species based on 7547 genomic profiles.</title>
        <authorList>
            <person name="Matsumoto Y."/>
            <person name="Kinjo T."/>
            <person name="Motooka D."/>
            <person name="Nabeya D."/>
            <person name="Jung N."/>
            <person name="Uechi K."/>
            <person name="Horii T."/>
            <person name="Iida T."/>
            <person name="Fujita J."/>
            <person name="Nakamura S."/>
        </authorList>
    </citation>
    <scope>NUCLEOTIDE SEQUENCE [LARGE SCALE GENOMIC DNA]</scope>
    <source>
        <strain evidence="6 7">JCM 16018</strain>
    </source>
</reference>
<dbReference type="GO" id="GO:0003700">
    <property type="term" value="F:DNA-binding transcription factor activity"/>
    <property type="evidence" value="ECO:0007669"/>
    <property type="project" value="TreeGrafter"/>
</dbReference>
<keyword evidence="2 4" id="KW-0238">DNA-binding</keyword>
<dbReference type="Gene3D" id="1.10.357.10">
    <property type="entry name" value="Tetracycline Repressor, domain 2"/>
    <property type="match status" value="1"/>
</dbReference>
<evidence type="ECO:0000256" key="2">
    <source>
        <dbReference type="ARBA" id="ARBA00023125"/>
    </source>
</evidence>
<dbReference type="SUPFAM" id="SSF48498">
    <property type="entry name" value="Tetracyclin repressor-like, C-terminal domain"/>
    <property type="match status" value="1"/>
</dbReference>
<dbReference type="Proteomes" id="UP000466632">
    <property type="component" value="Chromosome"/>
</dbReference>
<evidence type="ECO:0000259" key="5">
    <source>
        <dbReference type="PROSITE" id="PS50977"/>
    </source>
</evidence>
<sequence>MTPRAPAAQVRPAKRADARRNEQVLLDAAAAVFVRSGVDAPVREIAAEAGVGMGTIYRHFPTRADLVVAVFRHQLDELSSLDAIVPSPDEDPYAALRSWVHRFADFLVTKHGLARALRSDQAGFDTLHAEFLERLLPVCDQLLKAAAANGLPRREVRPLDFLHAIGNLCIGVEADPQYDVHGMIDLFVAGLTQPPDRD</sequence>
<keyword evidence="1" id="KW-0805">Transcription regulation</keyword>
<dbReference type="GO" id="GO:0000976">
    <property type="term" value="F:transcription cis-regulatory region binding"/>
    <property type="evidence" value="ECO:0007669"/>
    <property type="project" value="TreeGrafter"/>
</dbReference>
<evidence type="ECO:0000313" key="7">
    <source>
        <dbReference type="Proteomes" id="UP000466632"/>
    </source>
</evidence>
<feature type="domain" description="HTH tetR-type" evidence="5">
    <location>
        <begin position="19"/>
        <end position="78"/>
    </location>
</feature>
<evidence type="ECO:0000256" key="1">
    <source>
        <dbReference type="ARBA" id="ARBA00023015"/>
    </source>
</evidence>
<dbReference type="KEGG" id="mseo:MSEO_16660"/>
<accession>A0A7I7NWW8</accession>
<protein>
    <submittedName>
        <fullName evidence="6">TetR family transcriptional regulator</fullName>
    </submittedName>
</protein>
<dbReference type="PANTHER" id="PTHR30055">
    <property type="entry name" value="HTH-TYPE TRANSCRIPTIONAL REGULATOR RUTR"/>
    <property type="match status" value="1"/>
</dbReference>
<organism evidence="6 7">
    <name type="scientific">Mycobacterium seoulense</name>
    <dbReference type="NCBI Taxonomy" id="386911"/>
    <lineage>
        <taxon>Bacteria</taxon>
        <taxon>Bacillati</taxon>
        <taxon>Actinomycetota</taxon>
        <taxon>Actinomycetes</taxon>
        <taxon>Mycobacteriales</taxon>
        <taxon>Mycobacteriaceae</taxon>
        <taxon>Mycobacterium</taxon>
    </lineage>
</organism>
<evidence type="ECO:0000256" key="3">
    <source>
        <dbReference type="ARBA" id="ARBA00023163"/>
    </source>
</evidence>
<gene>
    <name evidence="6" type="ORF">MSEO_16660</name>
</gene>
<dbReference type="RefSeq" id="WP_232075357.1">
    <property type="nucleotide sequence ID" value="NZ_AP022582.1"/>
</dbReference>
<dbReference type="InterPro" id="IPR009057">
    <property type="entry name" value="Homeodomain-like_sf"/>
</dbReference>
<dbReference type="InterPro" id="IPR036271">
    <property type="entry name" value="Tet_transcr_reg_TetR-rel_C_sf"/>
</dbReference>